<dbReference type="InterPro" id="IPR009081">
    <property type="entry name" value="PP-bd_ACP"/>
</dbReference>
<dbReference type="Gene3D" id="1.10.1200.10">
    <property type="entry name" value="ACP-like"/>
    <property type="match status" value="1"/>
</dbReference>
<dbReference type="OrthoDB" id="9023404at2"/>
<dbReference type="SMART" id="SM01294">
    <property type="entry name" value="PKS_PP_betabranch"/>
    <property type="match status" value="1"/>
</dbReference>
<dbReference type="SUPFAM" id="SSF47336">
    <property type="entry name" value="ACP-like"/>
    <property type="match status" value="1"/>
</dbReference>
<reference evidence="5" key="1">
    <citation type="submission" date="2017-06" db="EMBL/GenBank/DDBJ databases">
        <authorList>
            <person name="Varghese N."/>
            <person name="Submissions S."/>
        </authorList>
    </citation>
    <scope>NUCLEOTIDE SEQUENCE [LARGE SCALE GENOMIC DNA]</scope>
    <source>
        <strain evidence="5">DSM 44485</strain>
    </source>
</reference>
<keyword evidence="2" id="KW-0597">Phosphoprotein</keyword>
<dbReference type="EMBL" id="FZNP01000017">
    <property type="protein sequence ID" value="SNS43072.1"/>
    <property type="molecule type" value="Genomic_DNA"/>
</dbReference>
<evidence type="ECO:0000259" key="3">
    <source>
        <dbReference type="PROSITE" id="PS50075"/>
    </source>
</evidence>
<sequence length="92" mass="10174">MTGSTLTTSTAELRTWLIQRIAEYLEKDPTEIDAEATFEAQGLDSMAALTLCDDIEDQMGLVVEPTLAWDHPTIDKLADFLIRTAAETEASR</sequence>
<dbReference type="AlphaFoldDB" id="A0A239EGQ4"/>
<proteinExistence type="predicted"/>
<accession>A0A239EGQ4</accession>
<dbReference type="InterPro" id="IPR020806">
    <property type="entry name" value="PKS_PP-bd"/>
</dbReference>
<gene>
    <name evidence="4" type="ORF">SAMN06265355_11740</name>
</gene>
<organism evidence="4 5">
    <name type="scientific">Actinomadura mexicana</name>
    <dbReference type="NCBI Taxonomy" id="134959"/>
    <lineage>
        <taxon>Bacteria</taxon>
        <taxon>Bacillati</taxon>
        <taxon>Actinomycetota</taxon>
        <taxon>Actinomycetes</taxon>
        <taxon>Streptosporangiales</taxon>
        <taxon>Thermomonosporaceae</taxon>
        <taxon>Actinomadura</taxon>
    </lineage>
</organism>
<feature type="domain" description="Carrier" evidence="3">
    <location>
        <begin position="8"/>
        <end position="85"/>
    </location>
</feature>
<dbReference type="Pfam" id="PF00550">
    <property type="entry name" value="PP-binding"/>
    <property type="match status" value="1"/>
</dbReference>
<dbReference type="PROSITE" id="PS50075">
    <property type="entry name" value="CARRIER"/>
    <property type="match status" value="1"/>
</dbReference>
<dbReference type="InterPro" id="IPR036736">
    <property type="entry name" value="ACP-like_sf"/>
</dbReference>
<dbReference type="Proteomes" id="UP000198420">
    <property type="component" value="Unassembled WGS sequence"/>
</dbReference>
<protein>
    <submittedName>
        <fullName evidence="4">Acyl carrier protein</fullName>
    </submittedName>
</protein>
<dbReference type="SMART" id="SM00823">
    <property type="entry name" value="PKS_PP"/>
    <property type="match status" value="1"/>
</dbReference>
<dbReference type="GO" id="GO:0031177">
    <property type="term" value="F:phosphopantetheine binding"/>
    <property type="evidence" value="ECO:0007669"/>
    <property type="project" value="InterPro"/>
</dbReference>
<evidence type="ECO:0000313" key="5">
    <source>
        <dbReference type="Proteomes" id="UP000198420"/>
    </source>
</evidence>
<evidence type="ECO:0000313" key="4">
    <source>
        <dbReference type="EMBL" id="SNS43072.1"/>
    </source>
</evidence>
<name>A0A239EGQ4_9ACTN</name>
<evidence type="ECO:0000256" key="1">
    <source>
        <dbReference type="ARBA" id="ARBA00022450"/>
    </source>
</evidence>
<evidence type="ECO:0000256" key="2">
    <source>
        <dbReference type="ARBA" id="ARBA00022553"/>
    </source>
</evidence>
<keyword evidence="1" id="KW-0596">Phosphopantetheine</keyword>
<keyword evidence="5" id="KW-1185">Reference proteome</keyword>
<dbReference type="RefSeq" id="WP_089315770.1">
    <property type="nucleotide sequence ID" value="NZ_FZNP01000017.1"/>
</dbReference>